<organism evidence="1 2">
    <name type="scientific">Intoshia linei</name>
    <dbReference type="NCBI Taxonomy" id="1819745"/>
    <lineage>
        <taxon>Eukaryota</taxon>
        <taxon>Metazoa</taxon>
        <taxon>Spiralia</taxon>
        <taxon>Lophotrochozoa</taxon>
        <taxon>Mesozoa</taxon>
        <taxon>Orthonectida</taxon>
        <taxon>Rhopaluridae</taxon>
        <taxon>Intoshia</taxon>
    </lineage>
</organism>
<dbReference type="Proteomes" id="UP000078046">
    <property type="component" value="Unassembled WGS sequence"/>
</dbReference>
<dbReference type="GO" id="GO:0005886">
    <property type="term" value="C:plasma membrane"/>
    <property type="evidence" value="ECO:0007669"/>
    <property type="project" value="TreeGrafter"/>
</dbReference>
<evidence type="ECO:0000313" key="1">
    <source>
        <dbReference type="EMBL" id="OAF65189.1"/>
    </source>
</evidence>
<dbReference type="GO" id="GO:0005737">
    <property type="term" value="C:cytoplasm"/>
    <property type="evidence" value="ECO:0007669"/>
    <property type="project" value="TreeGrafter"/>
</dbReference>
<gene>
    <name evidence="1" type="ORF">A3Q56_07101</name>
</gene>
<feature type="non-terminal residue" evidence="1">
    <location>
        <position position="242"/>
    </location>
</feature>
<dbReference type="PANTHER" id="PTHR21439">
    <property type="entry name" value="OXIDORED-NITRO DOMAIN-CONTAINING PROTEIN"/>
    <property type="match status" value="1"/>
</dbReference>
<keyword evidence="2" id="KW-1185">Reference proteome</keyword>
<comment type="caution">
    <text evidence="1">The sequence shown here is derived from an EMBL/GenBank/DDBJ whole genome shotgun (WGS) entry which is preliminary data.</text>
</comment>
<dbReference type="AlphaFoldDB" id="A0A177AT63"/>
<accession>A0A177AT63</accession>
<dbReference type="Pfam" id="PF10188">
    <property type="entry name" value="Oscp1"/>
    <property type="match status" value="1"/>
</dbReference>
<dbReference type="OrthoDB" id="2157380at2759"/>
<protein>
    <submittedName>
        <fullName evidence="1">Uncharacterized protein</fullName>
    </submittedName>
</protein>
<dbReference type="InterPro" id="IPR019332">
    <property type="entry name" value="OSCP1"/>
</dbReference>
<dbReference type="EMBL" id="LWCA01001403">
    <property type="protein sequence ID" value="OAF65189.1"/>
    <property type="molecule type" value="Genomic_DNA"/>
</dbReference>
<reference evidence="1 2" key="1">
    <citation type="submission" date="2016-04" db="EMBL/GenBank/DDBJ databases">
        <title>The genome of Intoshia linei affirms orthonectids as highly simplified spiralians.</title>
        <authorList>
            <person name="Mikhailov K.V."/>
            <person name="Slusarev G.S."/>
            <person name="Nikitin M.A."/>
            <person name="Logacheva M.D."/>
            <person name="Penin A."/>
            <person name="Aleoshin V."/>
            <person name="Panchin Y.V."/>
        </authorList>
    </citation>
    <scope>NUCLEOTIDE SEQUENCE [LARGE SCALE GENOMIC DNA]</scope>
    <source>
        <strain evidence="1">Intl2013</strain>
        <tissue evidence="1">Whole animal</tissue>
    </source>
</reference>
<sequence>MHTTIANASFSDAELCCFAFDSVREANAIITTKVSHRHNDTHRIFGFGEQIKPPTRKSIKLSIEKGGADKYYFTICNMGTEMLYVLDERLHDDSLSHDIANTTIGDIIIAMFNHRATSSLFQPQELISVKDLKNVFYKFIEASEMTLKNDSMERLYDIMIMSFKQQIKSVLVAKELLYLTHTHIKNLINLFENRNFTNKRNAIQCLTNVTRLINQSYIRKSSGEWIRIRQTLLNYLNGSNCV</sequence>
<dbReference type="PANTHER" id="PTHR21439:SF0">
    <property type="entry name" value="PROTEIN OSCP1"/>
    <property type="match status" value="1"/>
</dbReference>
<proteinExistence type="predicted"/>
<name>A0A177AT63_9BILA</name>
<evidence type="ECO:0000313" key="2">
    <source>
        <dbReference type="Proteomes" id="UP000078046"/>
    </source>
</evidence>